<comment type="caution">
    <text evidence="2">The sequence shown here is derived from an EMBL/GenBank/DDBJ whole genome shotgun (WGS) entry which is preliminary data.</text>
</comment>
<dbReference type="PANTHER" id="PTHR34988:SF1">
    <property type="entry name" value="DNA-BINDING PROTEIN"/>
    <property type="match status" value="1"/>
</dbReference>
<organism evidence="2 3">
    <name type="scientific">Pseudoduganella flava</name>
    <dbReference type="NCBI Taxonomy" id="871742"/>
    <lineage>
        <taxon>Bacteria</taxon>
        <taxon>Pseudomonadati</taxon>
        <taxon>Pseudomonadota</taxon>
        <taxon>Betaproteobacteria</taxon>
        <taxon>Burkholderiales</taxon>
        <taxon>Oxalobacteraceae</taxon>
        <taxon>Telluria group</taxon>
        <taxon>Pseudoduganella</taxon>
    </lineage>
</organism>
<dbReference type="AlphaFoldDB" id="A0A562PEL8"/>
<dbReference type="EMBL" id="VLKW01000013">
    <property type="protein sequence ID" value="TWI42881.1"/>
    <property type="molecule type" value="Genomic_DNA"/>
</dbReference>
<name>A0A562PEL8_9BURK</name>
<sequence>MSLHALPLRLNPGDDLRAAIEQVAHGHDAVYVLQGIGSLSGAMLRFAGRPHADAITGDLEILTLAGTVSPDGAHLHMSVADAQGRVVGGHVAPGCRVRTTAELLLAVLPGHAFGRAHDAATGYPELTIRTV</sequence>
<evidence type="ECO:0000313" key="3">
    <source>
        <dbReference type="Proteomes" id="UP000315112"/>
    </source>
</evidence>
<dbReference type="SUPFAM" id="SSF117856">
    <property type="entry name" value="AF0104/ALDC/Ptd012-like"/>
    <property type="match status" value="1"/>
</dbReference>
<dbReference type="InterPro" id="IPR005175">
    <property type="entry name" value="PPC_dom"/>
</dbReference>
<evidence type="ECO:0000259" key="1">
    <source>
        <dbReference type="PROSITE" id="PS51742"/>
    </source>
</evidence>
<protein>
    <recommendedName>
        <fullName evidence="1">PPC domain-containing protein</fullName>
    </recommendedName>
</protein>
<dbReference type="Proteomes" id="UP000315112">
    <property type="component" value="Unassembled WGS sequence"/>
</dbReference>
<dbReference type="PANTHER" id="PTHR34988">
    <property type="entry name" value="PROTEIN, PUTATIVE-RELATED"/>
    <property type="match status" value="1"/>
</dbReference>
<dbReference type="Gene3D" id="3.30.1330.80">
    <property type="entry name" value="Hypothetical protein, similar to alpha- acetolactate decarboxylase, domain 2"/>
    <property type="match status" value="1"/>
</dbReference>
<dbReference type="PROSITE" id="PS51742">
    <property type="entry name" value="PPC"/>
    <property type="match status" value="1"/>
</dbReference>
<feature type="domain" description="PPC" evidence="1">
    <location>
        <begin position="1"/>
        <end position="129"/>
    </location>
</feature>
<dbReference type="Pfam" id="PF03479">
    <property type="entry name" value="PCC"/>
    <property type="match status" value="1"/>
</dbReference>
<dbReference type="CDD" id="cd11378">
    <property type="entry name" value="DUF296"/>
    <property type="match status" value="1"/>
</dbReference>
<reference evidence="2 3" key="1">
    <citation type="journal article" date="2015" name="Stand. Genomic Sci.">
        <title>Genomic Encyclopedia of Bacterial and Archaeal Type Strains, Phase III: the genomes of soil and plant-associated and newly described type strains.</title>
        <authorList>
            <person name="Whitman W.B."/>
            <person name="Woyke T."/>
            <person name="Klenk H.P."/>
            <person name="Zhou Y."/>
            <person name="Lilburn T.G."/>
            <person name="Beck B.J."/>
            <person name="De Vos P."/>
            <person name="Vandamme P."/>
            <person name="Eisen J.A."/>
            <person name="Garrity G."/>
            <person name="Hugenholtz P."/>
            <person name="Kyrpides N.C."/>
        </authorList>
    </citation>
    <scope>NUCLEOTIDE SEQUENCE [LARGE SCALE GENOMIC DNA]</scope>
    <source>
        <strain evidence="2 3">CGMCC 1.10685</strain>
    </source>
</reference>
<gene>
    <name evidence="2" type="ORF">IP92_05214</name>
</gene>
<evidence type="ECO:0000313" key="2">
    <source>
        <dbReference type="EMBL" id="TWI42881.1"/>
    </source>
</evidence>
<accession>A0A562PEL8</accession>
<proteinExistence type="predicted"/>